<proteinExistence type="predicted"/>
<name>A0ACC1M042_9FUNG</name>
<keyword evidence="2" id="KW-1185">Reference proteome</keyword>
<accession>A0ACC1M042</accession>
<reference evidence="1" key="1">
    <citation type="submission" date="2022-07" db="EMBL/GenBank/DDBJ databases">
        <title>Phylogenomic reconstructions and comparative analyses of Kickxellomycotina fungi.</title>
        <authorList>
            <person name="Reynolds N.K."/>
            <person name="Stajich J.E."/>
            <person name="Barry K."/>
            <person name="Grigoriev I.V."/>
            <person name="Crous P."/>
            <person name="Smith M.E."/>
        </authorList>
    </citation>
    <scope>NUCLEOTIDE SEQUENCE</scope>
    <source>
        <strain evidence="1">CBS 190363</strain>
    </source>
</reference>
<organism evidence="1 2">
    <name type="scientific">Coemansia aciculifera</name>
    <dbReference type="NCBI Taxonomy" id="417176"/>
    <lineage>
        <taxon>Eukaryota</taxon>
        <taxon>Fungi</taxon>
        <taxon>Fungi incertae sedis</taxon>
        <taxon>Zoopagomycota</taxon>
        <taxon>Kickxellomycotina</taxon>
        <taxon>Kickxellomycetes</taxon>
        <taxon>Kickxellales</taxon>
        <taxon>Kickxellaceae</taxon>
        <taxon>Coemansia</taxon>
    </lineage>
</organism>
<gene>
    <name evidence="1" type="ORF">IWW38_004227</name>
</gene>
<evidence type="ECO:0000313" key="2">
    <source>
        <dbReference type="Proteomes" id="UP001139981"/>
    </source>
</evidence>
<evidence type="ECO:0000313" key="1">
    <source>
        <dbReference type="EMBL" id="KAJ2890274.1"/>
    </source>
</evidence>
<comment type="caution">
    <text evidence="1">The sequence shown here is derived from an EMBL/GenBank/DDBJ whole genome shotgun (WGS) entry which is preliminary data.</text>
</comment>
<sequence>MPNRGLLAQRLPSDVLRLVLQYVTSKMTLRGDTMGARNDGIKEMLYVCSAWRQAALEYMWRELNIDIDAKNDSIHIFNPSFAKHFRLPNNIADTARELNISVPISSILSGSAFKLLSEYMQGAGQLPLVRRMLIMFNDYSADHKYSKDVAVENTLAFAQLLQSMTLAAKISTEL</sequence>
<protein>
    <submittedName>
        <fullName evidence="1">Uncharacterized protein</fullName>
    </submittedName>
</protein>
<dbReference type="EMBL" id="JANBVB010001426">
    <property type="protein sequence ID" value="KAJ2890274.1"/>
    <property type="molecule type" value="Genomic_DNA"/>
</dbReference>
<feature type="non-terminal residue" evidence="1">
    <location>
        <position position="174"/>
    </location>
</feature>
<dbReference type="Proteomes" id="UP001139981">
    <property type="component" value="Unassembled WGS sequence"/>
</dbReference>